<feature type="transmembrane region" description="Helical" evidence="2">
    <location>
        <begin position="7"/>
        <end position="28"/>
    </location>
</feature>
<dbReference type="PANTHER" id="PTHR36698:SF2">
    <property type="entry name" value="MCE_MLAD DOMAIN-CONTAINING PROTEIN"/>
    <property type="match status" value="1"/>
</dbReference>
<proteinExistence type="predicted"/>
<gene>
    <name evidence="4" type="ORF">PGB34_17885</name>
</gene>
<reference evidence="4" key="1">
    <citation type="submission" date="2023-01" db="EMBL/GenBank/DDBJ databases">
        <title>Xenophilus mangrovi sp. nov., isolated from soil of Mangrove nature reserve.</title>
        <authorList>
            <person name="Xu S."/>
            <person name="Liu Z."/>
            <person name="Xu Y."/>
        </authorList>
    </citation>
    <scope>NUCLEOTIDE SEQUENCE</scope>
    <source>
        <strain evidence="4">YW8</strain>
    </source>
</reference>
<evidence type="ECO:0000313" key="5">
    <source>
        <dbReference type="Proteomes" id="UP001212602"/>
    </source>
</evidence>
<dbReference type="AlphaFoldDB" id="A0AAE3N9P9"/>
<dbReference type="EMBL" id="JAQIPB010000009">
    <property type="protein sequence ID" value="MDA7418240.1"/>
    <property type="molecule type" value="Genomic_DNA"/>
</dbReference>
<dbReference type="PANTHER" id="PTHR36698">
    <property type="entry name" value="BLL5892 PROTEIN"/>
    <property type="match status" value="1"/>
</dbReference>
<comment type="caution">
    <text evidence="4">The sequence shown here is derived from an EMBL/GenBank/DDBJ whole genome shotgun (WGS) entry which is preliminary data.</text>
</comment>
<feature type="domain" description="Mce/MlaD" evidence="3">
    <location>
        <begin position="44"/>
        <end position="113"/>
    </location>
</feature>
<dbReference type="InterPro" id="IPR003399">
    <property type="entry name" value="Mce/MlaD"/>
</dbReference>
<evidence type="ECO:0000256" key="1">
    <source>
        <dbReference type="SAM" id="MobiDB-lite"/>
    </source>
</evidence>
<keyword evidence="2" id="KW-1133">Transmembrane helix</keyword>
<evidence type="ECO:0000256" key="2">
    <source>
        <dbReference type="SAM" id="Phobius"/>
    </source>
</evidence>
<keyword evidence="2" id="KW-0812">Transmembrane</keyword>
<feature type="compositionally biased region" description="Low complexity" evidence="1">
    <location>
        <begin position="307"/>
        <end position="323"/>
    </location>
</feature>
<keyword evidence="5" id="KW-1185">Reference proteome</keyword>
<organism evidence="4 5">
    <name type="scientific">Xenophilus arseniciresistens</name>
    <dbReference type="NCBI Taxonomy" id="1283306"/>
    <lineage>
        <taxon>Bacteria</taxon>
        <taxon>Pseudomonadati</taxon>
        <taxon>Pseudomonadota</taxon>
        <taxon>Betaproteobacteria</taxon>
        <taxon>Burkholderiales</taxon>
        <taxon>Comamonadaceae</taxon>
        <taxon>Xenophilus</taxon>
    </lineage>
</organism>
<keyword evidence="2" id="KW-0472">Membrane</keyword>
<dbReference type="Proteomes" id="UP001212602">
    <property type="component" value="Unassembled WGS sequence"/>
</dbReference>
<dbReference type="RefSeq" id="WP_271429459.1">
    <property type="nucleotide sequence ID" value="NZ_JAQIPB010000009.1"/>
</dbReference>
<protein>
    <submittedName>
        <fullName evidence="4">MlaD family protein</fullName>
    </submittedName>
</protein>
<evidence type="ECO:0000259" key="3">
    <source>
        <dbReference type="Pfam" id="PF02470"/>
    </source>
</evidence>
<accession>A0AAE3N9P9</accession>
<evidence type="ECO:0000313" key="4">
    <source>
        <dbReference type="EMBL" id="MDA7418240.1"/>
    </source>
</evidence>
<sequence>MENKSHAFAAGAFVLGLVAALVALIVWFTRDDTVRHIYELSTRDPVSGLQPQAAVRYRGIAVGKVTSIDFDPERRGNVRVRLSVDEAVPLTTSSYATLSYQGVTGLAFIALDDKGESQQPLAPNDDDPPRIPLRPSALAQLQDRGEVIIKQVESVTARMNELLGDANQQRVATALENIARTSESANQLTLRLDATIKNRLEPALAAIPPLAGQATTTLASVKTAAADVSRVANNFNGTVTRLNAPDGPIDKLATGTQALSQGMDSFNGATLPRLNRVADEASLTMRRLGRVADNLNDNPQSLLFGRGAAEPGPGEAGFTPPAASGGITGAVRP</sequence>
<feature type="region of interest" description="Disordered" evidence="1">
    <location>
        <begin position="307"/>
        <end position="333"/>
    </location>
</feature>
<dbReference type="Pfam" id="PF02470">
    <property type="entry name" value="MlaD"/>
    <property type="match status" value="1"/>
</dbReference>
<name>A0AAE3N9P9_9BURK</name>